<evidence type="ECO:0000313" key="2">
    <source>
        <dbReference type="EMBL" id="OSX80407.1"/>
    </source>
</evidence>
<feature type="region of interest" description="Disordered" evidence="1">
    <location>
        <begin position="1"/>
        <end position="35"/>
    </location>
</feature>
<feature type="non-terminal residue" evidence="2">
    <location>
        <position position="107"/>
    </location>
</feature>
<dbReference type="AlphaFoldDB" id="A0A1X6PHV3"/>
<dbReference type="Proteomes" id="UP000218209">
    <property type="component" value="Unassembled WGS sequence"/>
</dbReference>
<protein>
    <submittedName>
        <fullName evidence="2">Uncharacterized protein</fullName>
    </submittedName>
</protein>
<feature type="compositionally biased region" description="Low complexity" evidence="1">
    <location>
        <begin position="1"/>
        <end position="10"/>
    </location>
</feature>
<evidence type="ECO:0000256" key="1">
    <source>
        <dbReference type="SAM" id="MobiDB-lite"/>
    </source>
</evidence>
<gene>
    <name evidence="2" type="ORF">BU14_0052s0023</name>
</gene>
<dbReference type="EMBL" id="KV918775">
    <property type="protein sequence ID" value="OSX80407.1"/>
    <property type="molecule type" value="Genomic_DNA"/>
</dbReference>
<reference evidence="2 3" key="1">
    <citation type="submission" date="2017-03" db="EMBL/GenBank/DDBJ databases">
        <title>WGS assembly of Porphyra umbilicalis.</title>
        <authorList>
            <person name="Brawley S.H."/>
            <person name="Blouin N.A."/>
            <person name="Ficko-Blean E."/>
            <person name="Wheeler G.L."/>
            <person name="Lohr M."/>
            <person name="Goodson H.V."/>
            <person name="Jenkins J.W."/>
            <person name="Blaby-Haas C.E."/>
            <person name="Helliwell K.E."/>
            <person name="Chan C."/>
            <person name="Marriage T."/>
            <person name="Bhattacharya D."/>
            <person name="Klein A.S."/>
            <person name="Badis Y."/>
            <person name="Brodie J."/>
            <person name="Cao Y."/>
            <person name="Collen J."/>
            <person name="Dittami S.M."/>
            <person name="Gachon C.M."/>
            <person name="Green B.R."/>
            <person name="Karpowicz S."/>
            <person name="Kim J.W."/>
            <person name="Kudahl U."/>
            <person name="Lin S."/>
            <person name="Michel G."/>
            <person name="Mittag M."/>
            <person name="Olson B.J."/>
            <person name="Pangilinan J."/>
            <person name="Peng Y."/>
            <person name="Qiu H."/>
            <person name="Shu S."/>
            <person name="Singer J.T."/>
            <person name="Smith A.G."/>
            <person name="Sprecher B.N."/>
            <person name="Wagner V."/>
            <person name="Wang W."/>
            <person name="Wang Z.-Y."/>
            <person name="Yan J."/>
            <person name="Yarish C."/>
            <person name="Zoeuner-Riek S."/>
            <person name="Zhuang Y."/>
            <person name="Zou Y."/>
            <person name="Lindquist E.A."/>
            <person name="Grimwood J."/>
            <person name="Barry K."/>
            <person name="Rokhsar D.S."/>
            <person name="Schmutz J."/>
            <person name="Stiller J.W."/>
            <person name="Grossman A.R."/>
            <person name="Prochnik S.E."/>
        </authorList>
    </citation>
    <scope>NUCLEOTIDE SEQUENCE [LARGE SCALE GENOMIC DNA]</scope>
    <source>
        <strain evidence="2">4086291</strain>
    </source>
</reference>
<keyword evidence="3" id="KW-1185">Reference proteome</keyword>
<sequence>MARGAAAAPLSTPPAPAGLAATPRSTPPSSRKNKKALVVDPRLVVDAQLHTEAINVTSFMEVSRFRGALAKEVFMTGKVLKVVAGRDRGGRNKTDLLVEWSWLSSTK</sequence>
<name>A0A1X6PHV3_PORUM</name>
<proteinExistence type="predicted"/>
<evidence type="ECO:0000313" key="3">
    <source>
        <dbReference type="Proteomes" id="UP000218209"/>
    </source>
</evidence>
<accession>A0A1X6PHV3</accession>
<organism evidence="2 3">
    <name type="scientific">Porphyra umbilicalis</name>
    <name type="common">Purple laver</name>
    <name type="synonym">Red alga</name>
    <dbReference type="NCBI Taxonomy" id="2786"/>
    <lineage>
        <taxon>Eukaryota</taxon>
        <taxon>Rhodophyta</taxon>
        <taxon>Bangiophyceae</taxon>
        <taxon>Bangiales</taxon>
        <taxon>Bangiaceae</taxon>
        <taxon>Porphyra</taxon>
    </lineage>
</organism>